<dbReference type="STRING" id="1406858.GCA_000710895_06828"/>
<protein>
    <recommendedName>
        <fullName evidence="3">DUF4267 domain-containing protein</fullName>
    </recommendedName>
</protein>
<gene>
    <name evidence="1" type="ORF">NCTC1934_06622</name>
</gene>
<evidence type="ECO:0000313" key="2">
    <source>
        <dbReference type="Proteomes" id="UP000255467"/>
    </source>
</evidence>
<proteinExistence type="predicted"/>
<name>A0A379JLF2_9NOCA</name>
<sequence>MNPATPTRLLGLATAGYGLAVAVRPEIMLHPAGLGTDEEPELRPLARLIGLRDLASGLVMAGAADPRARRAATLMRVASDTADTVVLARALRGRPERPKTLMVTSGWGLLCALSAGYERWGAGRRASVGNDAVR</sequence>
<organism evidence="1 2">
    <name type="scientific">Nocardia otitidiscaviarum</name>
    <dbReference type="NCBI Taxonomy" id="1823"/>
    <lineage>
        <taxon>Bacteria</taxon>
        <taxon>Bacillati</taxon>
        <taxon>Actinomycetota</taxon>
        <taxon>Actinomycetes</taxon>
        <taxon>Mycobacteriales</taxon>
        <taxon>Nocardiaceae</taxon>
        <taxon>Nocardia</taxon>
    </lineage>
</organism>
<accession>A0A379JLF2</accession>
<keyword evidence="2" id="KW-1185">Reference proteome</keyword>
<dbReference type="EMBL" id="UGRY01000007">
    <property type="protein sequence ID" value="SUD49270.1"/>
    <property type="molecule type" value="Genomic_DNA"/>
</dbReference>
<reference evidence="1 2" key="1">
    <citation type="submission" date="2018-06" db="EMBL/GenBank/DDBJ databases">
        <authorList>
            <consortium name="Pathogen Informatics"/>
            <person name="Doyle S."/>
        </authorList>
    </citation>
    <scope>NUCLEOTIDE SEQUENCE [LARGE SCALE GENOMIC DNA]</scope>
    <source>
        <strain evidence="1 2">NCTC1934</strain>
    </source>
</reference>
<evidence type="ECO:0008006" key="3">
    <source>
        <dbReference type="Google" id="ProtNLM"/>
    </source>
</evidence>
<dbReference type="AlphaFoldDB" id="A0A379JLF2"/>
<evidence type="ECO:0000313" key="1">
    <source>
        <dbReference type="EMBL" id="SUD49270.1"/>
    </source>
</evidence>
<dbReference type="RefSeq" id="WP_051037154.1">
    <property type="nucleotide sequence ID" value="NZ_UGRY01000007.1"/>
</dbReference>
<dbReference type="Proteomes" id="UP000255467">
    <property type="component" value="Unassembled WGS sequence"/>
</dbReference>